<gene>
    <name evidence="2" type="ORF">RLOC_00009489</name>
</gene>
<accession>A0A218UDS9</accession>
<protein>
    <submittedName>
        <fullName evidence="2">Uncharacterized protein</fullName>
    </submittedName>
</protein>
<reference evidence="2 3" key="1">
    <citation type="submission" date="2017-05" db="EMBL/GenBank/DDBJ databases">
        <title>Genome of assembly of the Bengalese finch, Lonchura striata domestica.</title>
        <authorList>
            <person name="Colquitt B.M."/>
            <person name="Brainard M.S."/>
        </authorList>
    </citation>
    <scope>NUCLEOTIDE SEQUENCE [LARGE SCALE GENOMIC DNA]</scope>
    <source>
        <strain evidence="2">White83orange57</strain>
    </source>
</reference>
<feature type="transmembrane region" description="Helical" evidence="1">
    <location>
        <begin position="21"/>
        <end position="45"/>
    </location>
</feature>
<evidence type="ECO:0000313" key="3">
    <source>
        <dbReference type="Proteomes" id="UP000197619"/>
    </source>
</evidence>
<keyword evidence="1" id="KW-0472">Membrane</keyword>
<dbReference type="EMBL" id="MUZQ01000390">
    <property type="protein sequence ID" value="OWK51884.1"/>
    <property type="molecule type" value="Genomic_DNA"/>
</dbReference>
<keyword evidence="1" id="KW-0812">Transmembrane</keyword>
<comment type="caution">
    <text evidence="2">The sequence shown here is derived from an EMBL/GenBank/DDBJ whole genome shotgun (WGS) entry which is preliminary data.</text>
</comment>
<name>A0A218UDS9_9PASE</name>
<keyword evidence="3" id="KW-1185">Reference proteome</keyword>
<evidence type="ECO:0000256" key="1">
    <source>
        <dbReference type="SAM" id="Phobius"/>
    </source>
</evidence>
<dbReference type="AlphaFoldDB" id="A0A218UDS9"/>
<evidence type="ECO:0000313" key="2">
    <source>
        <dbReference type="EMBL" id="OWK51884.1"/>
    </source>
</evidence>
<dbReference type="Proteomes" id="UP000197619">
    <property type="component" value="Unassembled WGS sequence"/>
</dbReference>
<sequence length="48" mass="5696">MFVCVGIGHDKRKRQDLRFQLNPCLGHCFACQYLIFFEGLITYLIQKM</sequence>
<organism evidence="2 3">
    <name type="scientific">Lonchura striata</name>
    <name type="common">white-rumped munia</name>
    <dbReference type="NCBI Taxonomy" id="40157"/>
    <lineage>
        <taxon>Eukaryota</taxon>
        <taxon>Metazoa</taxon>
        <taxon>Chordata</taxon>
        <taxon>Craniata</taxon>
        <taxon>Vertebrata</taxon>
        <taxon>Euteleostomi</taxon>
        <taxon>Archelosauria</taxon>
        <taxon>Archosauria</taxon>
        <taxon>Dinosauria</taxon>
        <taxon>Saurischia</taxon>
        <taxon>Theropoda</taxon>
        <taxon>Coelurosauria</taxon>
        <taxon>Aves</taxon>
        <taxon>Neognathae</taxon>
        <taxon>Neoaves</taxon>
        <taxon>Telluraves</taxon>
        <taxon>Australaves</taxon>
        <taxon>Passeriformes</taxon>
        <taxon>Passeroidea</taxon>
        <taxon>Estrildidae</taxon>
        <taxon>Estrildinae</taxon>
        <taxon>Lonchura</taxon>
    </lineage>
</organism>
<keyword evidence="1" id="KW-1133">Transmembrane helix</keyword>
<proteinExistence type="predicted"/>